<keyword evidence="3" id="KW-1185">Reference proteome</keyword>
<evidence type="ECO:0000313" key="2">
    <source>
        <dbReference type="EMBL" id="RQM18678.1"/>
    </source>
</evidence>
<dbReference type="Proteomes" id="UP000286097">
    <property type="component" value="Unassembled WGS sequence"/>
</dbReference>
<accession>A0A3M6VNA6</accession>
<dbReference type="EMBL" id="QKXF01000027">
    <property type="protein sequence ID" value="RQM18678.1"/>
    <property type="molecule type" value="Genomic_DNA"/>
</dbReference>
<dbReference type="EMBL" id="QLLG01000096">
    <property type="protein sequence ID" value="RMX68199.1"/>
    <property type="molecule type" value="Genomic_DNA"/>
</dbReference>
<proteinExistence type="predicted"/>
<evidence type="ECO:0000313" key="4">
    <source>
        <dbReference type="Proteomes" id="UP000286097"/>
    </source>
</evidence>
<evidence type="ECO:0000313" key="1">
    <source>
        <dbReference type="EMBL" id="RMX68199.1"/>
    </source>
</evidence>
<dbReference type="AlphaFoldDB" id="A0A3M6VNA6"/>
<gene>
    <name evidence="2" type="ORF">DD237_007815</name>
    <name evidence="1" type="ORF">DD238_007145</name>
</gene>
<name>A0A3M6VNA6_9STRA</name>
<protein>
    <submittedName>
        <fullName evidence="1">Uncharacterized protein</fullName>
    </submittedName>
</protein>
<evidence type="ECO:0000313" key="3">
    <source>
        <dbReference type="Proteomes" id="UP000282087"/>
    </source>
</evidence>
<reference evidence="3 4" key="1">
    <citation type="submission" date="2018-06" db="EMBL/GenBank/DDBJ databases">
        <title>Comparative genomics of downy mildews reveals potential adaptations to biotrophy.</title>
        <authorList>
            <person name="Fletcher K."/>
            <person name="Klosterman S.J."/>
            <person name="Derevnina L."/>
            <person name="Martin F."/>
            <person name="Koike S."/>
            <person name="Reyes Chin-Wo S."/>
            <person name="Mou B."/>
            <person name="Michelmore R."/>
        </authorList>
    </citation>
    <scope>NUCLEOTIDE SEQUENCE [LARGE SCALE GENOMIC DNA]</scope>
    <source>
        <strain evidence="2 4">R13</strain>
        <strain evidence="1 3">R14</strain>
    </source>
</reference>
<dbReference type="Proteomes" id="UP000282087">
    <property type="component" value="Unassembled WGS sequence"/>
</dbReference>
<sequence>MRLELGAFDYRVKELSGTAYASPAGAGGILSHGDDDDIKSNRNALVVFICILSYLQRDYVSK</sequence>
<comment type="caution">
    <text evidence="1">The sequence shown here is derived from an EMBL/GenBank/DDBJ whole genome shotgun (WGS) entry which is preliminary data.</text>
</comment>
<dbReference type="VEuPathDB" id="FungiDB:DD237_007815"/>
<organism evidence="1 3">
    <name type="scientific">Peronospora effusa</name>
    <dbReference type="NCBI Taxonomy" id="542832"/>
    <lineage>
        <taxon>Eukaryota</taxon>
        <taxon>Sar</taxon>
        <taxon>Stramenopiles</taxon>
        <taxon>Oomycota</taxon>
        <taxon>Peronosporomycetes</taxon>
        <taxon>Peronosporales</taxon>
        <taxon>Peronosporaceae</taxon>
        <taxon>Peronospora</taxon>
    </lineage>
</organism>